<accession>M0ZK75</accession>
<dbReference type="ExpressionAtlas" id="M0ZK75">
    <property type="expression patterns" value="baseline"/>
</dbReference>
<name>M0ZK75_SOLTU</name>
<dbReference type="OrthoDB" id="1898154at2759"/>
<reference evidence="2" key="1">
    <citation type="journal article" date="2011" name="Nature">
        <title>Genome sequence and analysis of the tuber crop potato.</title>
        <authorList>
            <consortium name="The Potato Genome Sequencing Consortium"/>
        </authorList>
    </citation>
    <scope>NUCLEOTIDE SEQUENCE [LARGE SCALE GENOMIC DNA]</scope>
    <source>
        <strain evidence="2">cv. DM1-3 516 R44</strain>
    </source>
</reference>
<protein>
    <submittedName>
        <fullName evidence="1">Uncharacterized protein</fullName>
    </submittedName>
</protein>
<evidence type="ECO:0000313" key="1">
    <source>
        <dbReference type="EnsemblPlants" id="PGSC0003DMT400002493"/>
    </source>
</evidence>
<dbReference type="Proteomes" id="UP000011115">
    <property type="component" value="Unassembled WGS sequence"/>
</dbReference>
<gene>
    <name evidence="1" type="primary">LOC102579661</name>
</gene>
<dbReference type="HOGENOM" id="CLU_2376930_0_0_1"/>
<organism evidence="1 2">
    <name type="scientific">Solanum tuberosum</name>
    <name type="common">Potato</name>
    <dbReference type="NCBI Taxonomy" id="4113"/>
    <lineage>
        <taxon>Eukaryota</taxon>
        <taxon>Viridiplantae</taxon>
        <taxon>Streptophyta</taxon>
        <taxon>Embryophyta</taxon>
        <taxon>Tracheophyta</taxon>
        <taxon>Spermatophyta</taxon>
        <taxon>Magnoliopsida</taxon>
        <taxon>eudicotyledons</taxon>
        <taxon>Gunneridae</taxon>
        <taxon>Pentapetalae</taxon>
        <taxon>asterids</taxon>
        <taxon>lamiids</taxon>
        <taxon>Solanales</taxon>
        <taxon>Solanaceae</taxon>
        <taxon>Solanoideae</taxon>
        <taxon>Solaneae</taxon>
        <taxon>Solanum</taxon>
    </lineage>
</organism>
<sequence>MQFSNRLVHSLRSTNRKPHEYGFFMQFKASISSLKVAWRKDPKLDQAIENDKKWKQCARVVKEVLNEPGQASSIQCRWLHWKGELIIEDEEFTVN</sequence>
<proteinExistence type="predicted"/>
<evidence type="ECO:0000313" key="2">
    <source>
        <dbReference type="Proteomes" id="UP000011115"/>
    </source>
</evidence>
<dbReference type="Gramene" id="PGSC0003DMT400002493">
    <property type="protein sequence ID" value="PGSC0003DMT400002493"/>
    <property type="gene ID" value="PGSC0003DMG400000949"/>
</dbReference>
<reference evidence="1" key="2">
    <citation type="submission" date="2015-06" db="UniProtKB">
        <authorList>
            <consortium name="EnsemblPlants"/>
        </authorList>
    </citation>
    <scope>IDENTIFICATION</scope>
    <source>
        <strain evidence="1">DM1-3 516 R44</strain>
    </source>
</reference>
<dbReference type="EnsemblPlants" id="PGSC0003DMT400002493">
    <property type="protein sequence ID" value="PGSC0003DMT400002493"/>
    <property type="gene ID" value="PGSC0003DMG400000949"/>
</dbReference>
<keyword evidence="2" id="KW-1185">Reference proteome</keyword>
<dbReference type="AlphaFoldDB" id="M0ZK75"/>